<evidence type="ECO:0000256" key="1">
    <source>
        <dbReference type="SAM" id="Phobius"/>
    </source>
</evidence>
<keyword evidence="1" id="KW-0812">Transmembrane</keyword>
<evidence type="ECO:0000313" key="3">
    <source>
        <dbReference type="Proteomes" id="UP000178107"/>
    </source>
</evidence>
<proteinExistence type="predicted"/>
<evidence type="ECO:0000313" key="2">
    <source>
        <dbReference type="EMBL" id="OHA90661.1"/>
    </source>
</evidence>
<reference evidence="2 3" key="1">
    <citation type="journal article" date="2016" name="Nat. Commun.">
        <title>Thousands of microbial genomes shed light on interconnected biogeochemical processes in an aquifer system.</title>
        <authorList>
            <person name="Anantharaman K."/>
            <person name="Brown C.T."/>
            <person name="Hug L.A."/>
            <person name="Sharon I."/>
            <person name="Castelle C.J."/>
            <person name="Probst A.J."/>
            <person name="Thomas B.C."/>
            <person name="Singh A."/>
            <person name="Wilkins M.J."/>
            <person name="Karaoz U."/>
            <person name="Brodie E.L."/>
            <person name="Williams K.H."/>
            <person name="Hubbard S.S."/>
            <person name="Banfield J.F."/>
        </authorList>
    </citation>
    <scope>NUCLEOTIDE SEQUENCE [LARGE SCALE GENOMIC DNA]</scope>
</reference>
<comment type="caution">
    <text evidence="2">The sequence shown here is derived from an EMBL/GenBank/DDBJ whole genome shotgun (WGS) entry which is preliminary data.</text>
</comment>
<name>A0A1G2T209_9BACT</name>
<evidence type="ECO:0008006" key="4">
    <source>
        <dbReference type="Google" id="ProtNLM"/>
    </source>
</evidence>
<gene>
    <name evidence="2" type="ORF">A2838_03010</name>
</gene>
<dbReference type="AlphaFoldDB" id="A0A1G2T209"/>
<dbReference type="InterPro" id="IPR007813">
    <property type="entry name" value="PilN"/>
</dbReference>
<keyword evidence="1" id="KW-1133">Transmembrane helix</keyword>
<accession>A0A1G2T209</accession>
<feature type="transmembrane region" description="Helical" evidence="1">
    <location>
        <begin position="32"/>
        <end position="57"/>
    </location>
</feature>
<dbReference type="Proteomes" id="UP000178107">
    <property type="component" value="Unassembled WGS sequence"/>
</dbReference>
<sequence>MPPKFESSFIPKGPLVSGAGMPLTHGKGEHTLLGFIAGLLFAISALSAIGVFGYKFYLNYAIDNMKEELEAGRVALETETLSEITRLNNRLLATEALVDSHLALSPLFKFIDVSTLRTVRFNDFSFTTNEKGLAVTIEGEAKSYASLALQADLLNKSPYFKEPVFSDLRLDDRGNVAFTFEALVDGGKLSYRKEVEKLGAKVAPVVATSTATTTRSTATTTPR</sequence>
<dbReference type="EMBL" id="MHVH01000003">
    <property type="protein sequence ID" value="OHA90661.1"/>
    <property type="molecule type" value="Genomic_DNA"/>
</dbReference>
<keyword evidence="1" id="KW-0472">Membrane</keyword>
<protein>
    <recommendedName>
        <fullName evidence="4">PilN domain-containing protein</fullName>
    </recommendedName>
</protein>
<dbReference type="Pfam" id="PF05137">
    <property type="entry name" value="PilN"/>
    <property type="match status" value="1"/>
</dbReference>
<organism evidence="2 3">
    <name type="scientific">Candidatus Zambryskibacteria bacterium RIFCSPHIGHO2_01_FULL_46_25</name>
    <dbReference type="NCBI Taxonomy" id="1802738"/>
    <lineage>
        <taxon>Bacteria</taxon>
        <taxon>Candidatus Zambryskiibacteriota</taxon>
    </lineage>
</organism>